<dbReference type="InterPro" id="IPR017946">
    <property type="entry name" value="PLC-like_Pdiesterase_TIM-brl"/>
</dbReference>
<sequence length="337" mass="35677">MKLRTLTNILPLVLLALSNTTSSQVTSTSTATTLTTSSTSSTSTTTFSSTSTSTPRPIYAIAHRILTTPSLHAALTHGANVLEIDLTAHTYEWYTDHDNTLCSARATARSLFTAIADARSAGANISFVWLDIKNPDDCVLGRGCSIQALRDLAREILGEVGIGVLYGFYEQEGSTGFEVIGRGLRGREAVVLSGEVGEVEGWFDHIDVDTDVDAGNRNGSGVAAAQRVMDYGAVDLTSESFGSCNGTDGGVCSVLKTGAQARDDGQIGAVMAWTTTRGQGDMVQKMLGEAGVDGIIYGLGGAEYADDETTRAAYEDIETYVRSNGDLRMATAEDLPW</sequence>
<evidence type="ECO:0000313" key="4">
    <source>
        <dbReference type="Proteomes" id="UP000234275"/>
    </source>
</evidence>
<proteinExistence type="predicted"/>
<evidence type="ECO:0000256" key="2">
    <source>
        <dbReference type="SAM" id="SignalP"/>
    </source>
</evidence>
<feature type="region of interest" description="Disordered" evidence="1">
    <location>
        <begin position="34"/>
        <end position="54"/>
    </location>
</feature>
<protein>
    <recommendedName>
        <fullName evidence="5">Phospholipase D</fullName>
    </recommendedName>
</protein>
<keyword evidence="4" id="KW-1185">Reference proteome</keyword>
<feature type="signal peptide" evidence="2">
    <location>
        <begin position="1"/>
        <end position="23"/>
    </location>
</feature>
<dbReference type="VEuPathDB" id="FungiDB:P170DRAFT_474318"/>
<organism evidence="3 4">
    <name type="scientific">Aspergillus steynii IBT 23096</name>
    <dbReference type="NCBI Taxonomy" id="1392250"/>
    <lineage>
        <taxon>Eukaryota</taxon>
        <taxon>Fungi</taxon>
        <taxon>Dikarya</taxon>
        <taxon>Ascomycota</taxon>
        <taxon>Pezizomycotina</taxon>
        <taxon>Eurotiomycetes</taxon>
        <taxon>Eurotiomycetidae</taxon>
        <taxon>Eurotiales</taxon>
        <taxon>Aspergillaceae</taxon>
        <taxon>Aspergillus</taxon>
        <taxon>Aspergillus subgen. Circumdati</taxon>
    </lineage>
</organism>
<reference evidence="3 4" key="1">
    <citation type="submission" date="2016-12" db="EMBL/GenBank/DDBJ databases">
        <title>The genomes of Aspergillus section Nigri reveals drivers in fungal speciation.</title>
        <authorList>
            <consortium name="DOE Joint Genome Institute"/>
            <person name="Vesth T.C."/>
            <person name="Nybo J."/>
            <person name="Theobald S."/>
            <person name="Brandl J."/>
            <person name="Frisvad J.C."/>
            <person name="Nielsen K.F."/>
            <person name="Lyhne E.K."/>
            <person name="Kogle M.E."/>
            <person name="Kuo A."/>
            <person name="Riley R."/>
            <person name="Clum A."/>
            <person name="Nolan M."/>
            <person name="Lipzen A."/>
            <person name="Salamov A."/>
            <person name="Henrissat B."/>
            <person name="Wiebenga A."/>
            <person name="De Vries R.P."/>
            <person name="Grigoriev I.V."/>
            <person name="Mortensen U.H."/>
            <person name="Andersen M.R."/>
            <person name="Baker S.E."/>
        </authorList>
    </citation>
    <scope>NUCLEOTIDE SEQUENCE [LARGE SCALE GENOMIC DNA]</scope>
    <source>
        <strain evidence="3 4">IBT 23096</strain>
    </source>
</reference>
<dbReference type="GO" id="GO:0008081">
    <property type="term" value="F:phosphoric diester hydrolase activity"/>
    <property type="evidence" value="ECO:0007669"/>
    <property type="project" value="InterPro"/>
</dbReference>
<accession>A0A2I2GD12</accession>
<keyword evidence="2" id="KW-0732">Signal</keyword>
<evidence type="ECO:0008006" key="5">
    <source>
        <dbReference type="Google" id="ProtNLM"/>
    </source>
</evidence>
<dbReference type="GeneID" id="36560819"/>
<evidence type="ECO:0000313" key="3">
    <source>
        <dbReference type="EMBL" id="PLB50763.1"/>
    </source>
</evidence>
<dbReference type="AlphaFoldDB" id="A0A2I2GD12"/>
<comment type="caution">
    <text evidence="3">The sequence shown here is derived from an EMBL/GenBank/DDBJ whole genome shotgun (WGS) entry which is preliminary data.</text>
</comment>
<dbReference type="OrthoDB" id="4907280at2759"/>
<dbReference type="EMBL" id="MSFO01000003">
    <property type="protein sequence ID" value="PLB50763.1"/>
    <property type="molecule type" value="Genomic_DNA"/>
</dbReference>
<dbReference type="Gene3D" id="3.20.20.190">
    <property type="entry name" value="Phosphatidylinositol (PI) phosphodiesterase"/>
    <property type="match status" value="1"/>
</dbReference>
<evidence type="ECO:0000256" key="1">
    <source>
        <dbReference type="SAM" id="MobiDB-lite"/>
    </source>
</evidence>
<name>A0A2I2GD12_9EURO</name>
<dbReference type="RefSeq" id="XP_024706065.1">
    <property type="nucleotide sequence ID" value="XM_024853121.1"/>
</dbReference>
<dbReference type="Proteomes" id="UP000234275">
    <property type="component" value="Unassembled WGS sequence"/>
</dbReference>
<dbReference type="GO" id="GO:0006629">
    <property type="term" value="P:lipid metabolic process"/>
    <property type="evidence" value="ECO:0007669"/>
    <property type="project" value="InterPro"/>
</dbReference>
<feature type="chain" id="PRO_5014132405" description="Phospholipase D" evidence="2">
    <location>
        <begin position="24"/>
        <end position="337"/>
    </location>
</feature>
<gene>
    <name evidence="3" type="ORF">P170DRAFT_474318</name>
</gene>